<evidence type="ECO:0000313" key="5">
    <source>
        <dbReference type="EMBL" id="CAD6227951.1"/>
    </source>
</evidence>
<organism evidence="5 6">
    <name type="scientific">Miscanthus lutarioriparius</name>
    <dbReference type="NCBI Taxonomy" id="422564"/>
    <lineage>
        <taxon>Eukaryota</taxon>
        <taxon>Viridiplantae</taxon>
        <taxon>Streptophyta</taxon>
        <taxon>Embryophyta</taxon>
        <taxon>Tracheophyta</taxon>
        <taxon>Spermatophyta</taxon>
        <taxon>Magnoliopsida</taxon>
        <taxon>Liliopsida</taxon>
        <taxon>Poales</taxon>
        <taxon>Poaceae</taxon>
        <taxon>PACMAD clade</taxon>
        <taxon>Panicoideae</taxon>
        <taxon>Andropogonodae</taxon>
        <taxon>Andropogoneae</taxon>
        <taxon>Saccharinae</taxon>
        <taxon>Miscanthus</taxon>
    </lineage>
</organism>
<dbReference type="SUPFAM" id="SSF52540">
    <property type="entry name" value="P-loop containing nucleoside triphosphate hydrolases"/>
    <property type="match status" value="1"/>
</dbReference>
<reference evidence="5" key="1">
    <citation type="submission" date="2020-10" db="EMBL/GenBank/DDBJ databases">
        <authorList>
            <person name="Han B."/>
            <person name="Lu T."/>
            <person name="Zhao Q."/>
            <person name="Huang X."/>
            <person name="Zhao Y."/>
        </authorList>
    </citation>
    <scope>NUCLEOTIDE SEQUENCE</scope>
</reference>
<dbReference type="Proteomes" id="UP000604825">
    <property type="component" value="Unassembled WGS sequence"/>
</dbReference>
<comment type="caution">
    <text evidence="5">The sequence shown here is derived from an EMBL/GenBank/DDBJ whole genome shotgun (WGS) entry which is preliminary data.</text>
</comment>
<dbReference type="EC" id="2.8.2.-" evidence="3"/>
<evidence type="ECO:0000256" key="1">
    <source>
        <dbReference type="ARBA" id="ARBA00005771"/>
    </source>
</evidence>
<name>A0A811NSX1_9POAL</name>
<feature type="domain" description="Sulfotransferase" evidence="4">
    <location>
        <begin position="76"/>
        <end position="333"/>
    </location>
</feature>
<dbReference type="Pfam" id="PF00685">
    <property type="entry name" value="Sulfotransfer_1"/>
    <property type="match status" value="1"/>
</dbReference>
<dbReference type="EMBL" id="CAJGYO010000005">
    <property type="protein sequence ID" value="CAD6227951.1"/>
    <property type="molecule type" value="Genomic_DNA"/>
</dbReference>
<dbReference type="AlphaFoldDB" id="A0A811NSX1"/>
<dbReference type="GO" id="GO:0008146">
    <property type="term" value="F:sulfotransferase activity"/>
    <property type="evidence" value="ECO:0007669"/>
    <property type="project" value="InterPro"/>
</dbReference>
<keyword evidence="6" id="KW-1185">Reference proteome</keyword>
<proteinExistence type="inferred from homology"/>
<evidence type="ECO:0000256" key="2">
    <source>
        <dbReference type="ARBA" id="ARBA00022679"/>
    </source>
</evidence>
<dbReference type="OrthoDB" id="205623at2759"/>
<dbReference type="Gene3D" id="3.40.50.300">
    <property type="entry name" value="P-loop containing nucleotide triphosphate hydrolases"/>
    <property type="match status" value="1"/>
</dbReference>
<dbReference type="PANTHER" id="PTHR11783">
    <property type="entry name" value="SULFOTRANSFERASE SULT"/>
    <property type="match status" value="1"/>
</dbReference>
<evidence type="ECO:0000259" key="4">
    <source>
        <dbReference type="Pfam" id="PF00685"/>
    </source>
</evidence>
<keyword evidence="2 3" id="KW-0808">Transferase</keyword>
<accession>A0A811NSX1</accession>
<dbReference type="InterPro" id="IPR027417">
    <property type="entry name" value="P-loop_NTPase"/>
</dbReference>
<gene>
    <name evidence="5" type="ORF">NCGR_LOCUS18883</name>
</gene>
<comment type="similarity">
    <text evidence="1 3">Belongs to the sulfotransferase 1 family.</text>
</comment>
<dbReference type="InterPro" id="IPR000863">
    <property type="entry name" value="Sulfotransferase_dom"/>
</dbReference>
<sequence>MPQQAEDGSSRNSSSEAIALESHASNPKCGTADLISKLPSREGWSELIVLYKNYWLHPYFVESVLRLQNSFKPRHDDIILTSNPKCGTTWLKALAFAVTNRFQYDFDNHPLLFRHPQEVVPFIEIPRNMDFTYLETLPSPRLLATHLPLSLFPKSITSGCGCRVVYICRDPKDAFVSRWCYDNKVHRRHSVDLKTAFNMFSEGFSGYGPFWDHCLEYWRESIAMPDRVLFLKYEEMLSDPVKYVMKIAAFIGVPFCTKEEEDGVPEEMVRLCNFEKLSSLYINKTGEYFRHGNMVIENSAYFRKGKVGDWQNHMSEEMGRKLDRIVKEKLKGSAFCR</sequence>
<protein>
    <recommendedName>
        <fullName evidence="3">Sulfotransferase</fullName>
        <ecNumber evidence="3">2.8.2.-</ecNumber>
    </recommendedName>
</protein>
<evidence type="ECO:0000313" key="6">
    <source>
        <dbReference type="Proteomes" id="UP000604825"/>
    </source>
</evidence>
<evidence type="ECO:0000256" key="3">
    <source>
        <dbReference type="RuleBase" id="RU361155"/>
    </source>
</evidence>